<sequence length="425" mass="47280">MSLSAFRRCTDRAMNTIDGKVQNGLFPQKKSLRDARIDVLRGLALIMIFIDHVPGNFFSNYTIRMFGFSDAAEGFVLIAGVSAGLAYSRGYYQGCYGETTANIFQRMKTIYGVHILSSLAGIIVVLLAASFFPLTGYVGSLGITKVITAPFETLTGLFLLTYQIAYFNILPLYLVLFLFLPALMWLGTRSLMLMLAVSAGIFVLGRIVPLHMFNWPQGGGWYFNPFCWQFLFAIGLAGGMSAKRGERWIPFSPALFLVSLAIVLFAAYWQFIVRDAFPWPDETPRFIADQRKDMLALIRLANVLALAYVLTSIPAFSVLARSSVMRPVEVLGRASLVTFATGSVIAMMLQTLRAVVDTSLLQDCALLLAGFAGQYWAARWSLERRQRLREAGRRRRVIAFVPAPLGNDDVTEQPGLSPDPDLRRQ</sequence>
<feature type="transmembrane region" description="Helical" evidence="2">
    <location>
        <begin position="254"/>
        <end position="274"/>
    </location>
</feature>
<feature type="transmembrane region" description="Helical" evidence="2">
    <location>
        <begin position="164"/>
        <end position="184"/>
    </location>
</feature>
<feature type="transmembrane region" description="Helical" evidence="2">
    <location>
        <begin position="360"/>
        <end position="378"/>
    </location>
</feature>
<dbReference type="PANTHER" id="PTHR38592:SF3">
    <property type="entry name" value="BLL4819 PROTEIN"/>
    <property type="match status" value="1"/>
</dbReference>
<dbReference type="AlphaFoldDB" id="A0A506UH73"/>
<keyword evidence="2" id="KW-0472">Membrane</keyword>
<feature type="transmembrane region" description="Helical" evidence="2">
    <location>
        <begin position="294"/>
        <end position="318"/>
    </location>
</feature>
<keyword evidence="2" id="KW-1133">Transmembrane helix</keyword>
<keyword evidence="4" id="KW-1185">Reference proteome</keyword>
<feature type="transmembrane region" description="Helical" evidence="2">
    <location>
        <begin position="191"/>
        <end position="209"/>
    </location>
</feature>
<feature type="transmembrane region" description="Helical" evidence="2">
    <location>
        <begin position="39"/>
        <end position="59"/>
    </location>
</feature>
<feature type="transmembrane region" description="Helical" evidence="2">
    <location>
        <begin position="221"/>
        <end position="242"/>
    </location>
</feature>
<protein>
    <submittedName>
        <fullName evidence="3">OpgC domain-containing protein</fullName>
    </submittedName>
</protein>
<evidence type="ECO:0000313" key="3">
    <source>
        <dbReference type="EMBL" id="TPW32517.1"/>
    </source>
</evidence>
<proteinExistence type="predicted"/>
<dbReference type="Pfam" id="PF10129">
    <property type="entry name" value="OpgC_C"/>
    <property type="match status" value="1"/>
</dbReference>
<evidence type="ECO:0000256" key="1">
    <source>
        <dbReference type="SAM" id="MobiDB-lite"/>
    </source>
</evidence>
<dbReference type="PIRSF" id="PIRSF028704">
    <property type="entry name" value="UPC028704"/>
    <property type="match status" value="1"/>
</dbReference>
<reference evidence="3 4" key="1">
    <citation type="submission" date="2019-06" db="EMBL/GenBank/DDBJ databases">
        <authorList>
            <person name="Li M."/>
        </authorList>
    </citation>
    <scope>NUCLEOTIDE SEQUENCE [LARGE SCALE GENOMIC DNA]</scope>
    <source>
        <strain evidence="3 4">BGMRC2036</strain>
    </source>
</reference>
<evidence type="ECO:0000313" key="4">
    <source>
        <dbReference type="Proteomes" id="UP000318801"/>
    </source>
</evidence>
<dbReference type="PANTHER" id="PTHR38592">
    <property type="entry name" value="BLL4819 PROTEIN"/>
    <property type="match status" value="1"/>
</dbReference>
<dbReference type="OrthoDB" id="9775975at2"/>
<name>A0A506UH73_9HYPH</name>
<dbReference type="Proteomes" id="UP000318801">
    <property type="component" value="Unassembled WGS sequence"/>
</dbReference>
<dbReference type="EMBL" id="VHLG01000002">
    <property type="protein sequence ID" value="TPW32517.1"/>
    <property type="molecule type" value="Genomic_DNA"/>
</dbReference>
<keyword evidence="2" id="KW-0812">Transmembrane</keyword>
<gene>
    <name evidence="3" type="ORF">FJU08_05875</name>
</gene>
<feature type="transmembrane region" description="Helical" evidence="2">
    <location>
        <begin position="109"/>
        <end position="132"/>
    </location>
</feature>
<feature type="transmembrane region" description="Helical" evidence="2">
    <location>
        <begin position="330"/>
        <end position="348"/>
    </location>
</feature>
<accession>A0A506UH73</accession>
<feature type="transmembrane region" description="Helical" evidence="2">
    <location>
        <begin position="71"/>
        <end position="88"/>
    </location>
</feature>
<feature type="region of interest" description="Disordered" evidence="1">
    <location>
        <begin position="406"/>
        <end position="425"/>
    </location>
</feature>
<comment type="caution">
    <text evidence="3">The sequence shown here is derived from an EMBL/GenBank/DDBJ whole genome shotgun (WGS) entry which is preliminary data.</text>
</comment>
<evidence type="ECO:0000256" key="2">
    <source>
        <dbReference type="SAM" id="Phobius"/>
    </source>
</evidence>
<organism evidence="3 4">
    <name type="scientific">Martelella alba</name>
    <dbReference type="NCBI Taxonomy" id="2590451"/>
    <lineage>
        <taxon>Bacteria</taxon>
        <taxon>Pseudomonadati</taxon>
        <taxon>Pseudomonadota</taxon>
        <taxon>Alphaproteobacteria</taxon>
        <taxon>Hyphomicrobiales</taxon>
        <taxon>Aurantimonadaceae</taxon>
        <taxon>Martelella</taxon>
    </lineage>
</organism>
<dbReference type="InterPro" id="IPR014550">
    <property type="entry name" value="UCP028704_OpgC"/>
</dbReference>